<protein>
    <submittedName>
        <fullName evidence="1">Uncharacterized protein</fullName>
    </submittedName>
</protein>
<name>A0A0F3GU49_9BACT</name>
<accession>A0A0F3GU49</accession>
<evidence type="ECO:0000313" key="1">
    <source>
        <dbReference type="EMBL" id="KJU85342.1"/>
    </source>
</evidence>
<organism evidence="1 2">
    <name type="scientific">Candidatus Magnetobacterium bavaricum</name>
    <dbReference type="NCBI Taxonomy" id="29290"/>
    <lineage>
        <taxon>Bacteria</taxon>
        <taxon>Pseudomonadati</taxon>
        <taxon>Nitrospirota</taxon>
        <taxon>Thermodesulfovibrionia</taxon>
        <taxon>Thermodesulfovibrionales</taxon>
        <taxon>Candidatus Magnetobacteriaceae</taxon>
        <taxon>Candidatus Magnetobacterium</taxon>
    </lineage>
</organism>
<evidence type="ECO:0000313" key="2">
    <source>
        <dbReference type="Proteomes" id="UP000033423"/>
    </source>
</evidence>
<comment type="caution">
    <text evidence="1">The sequence shown here is derived from an EMBL/GenBank/DDBJ whole genome shotgun (WGS) entry which is preliminary data.</text>
</comment>
<gene>
    <name evidence="1" type="ORF">MBAV_002464</name>
</gene>
<dbReference type="AlphaFoldDB" id="A0A0F3GU49"/>
<dbReference type="EMBL" id="LACI01001061">
    <property type="protein sequence ID" value="KJU85342.1"/>
    <property type="molecule type" value="Genomic_DNA"/>
</dbReference>
<sequence length="55" mass="6227">MFLTQLIFVFTKIHDSAYGGAGCRGNLHEVKALLHCRSYSITYVYDAKLLALYVD</sequence>
<reference evidence="1 2" key="1">
    <citation type="submission" date="2015-02" db="EMBL/GenBank/DDBJ databases">
        <title>Single-cell genomics of uncultivated deep-branching MTB reveals a conserved set of magnetosome genes.</title>
        <authorList>
            <person name="Kolinko S."/>
            <person name="Richter M."/>
            <person name="Glockner F.O."/>
            <person name="Brachmann A."/>
            <person name="Schuler D."/>
        </authorList>
    </citation>
    <scope>NUCLEOTIDE SEQUENCE [LARGE SCALE GENOMIC DNA]</scope>
    <source>
        <strain evidence="1">TM-1</strain>
    </source>
</reference>
<proteinExistence type="predicted"/>
<keyword evidence="2" id="KW-1185">Reference proteome</keyword>
<dbReference type="Proteomes" id="UP000033423">
    <property type="component" value="Unassembled WGS sequence"/>
</dbReference>